<organism evidence="2 3">
    <name type="scientific">Klebsormidium nitens</name>
    <name type="common">Green alga</name>
    <name type="synonym">Ulothrix nitens</name>
    <dbReference type="NCBI Taxonomy" id="105231"/>
    <lineage>
        <taxon>Eukaryota</taxon>
        <taxon>Viridiplantae</taxon>
        <taxon>Streptophyta</taxon>
        <taxon>Klebsormidiophyceae</taxon>
        <taxon>Klebsormidiales</taxon>
        <taxon>Klebsormidiaceae</taxon>
        <taxon>Klebsormidium</taxon>
    </lineage>
</organism>
<feature type="compositionally biased region" description="Polar residues" evidence="1">
    <location>
        <begin position="1189"/>
        <end position="1198"/>
    </location>
</feature>
<gene>
    <name evidence="2" type="ORF">KFL_009430030</name>
</gene>
<sequence length="1259" mass="133033">MHTQFDIDRETAIRVSLTQGRRHSHGFLRHIHPHWQPLQAEAGELARMEAVPLSQLGDVLTHELGGPAGGGQAWVSVERGRCSLRICAQPFEWWLKAIIEAAKAWGEKVIDESNPDLQTADWLAQMTAKHVELNPIVAAFIGILNDTIGHSFPRSKAKTDPSTVPAYFPGPADAYAGRTQSMTLDQLVHVLQSIFDFIQATHWGRQDIKDLRDALVAAAWHPLASSVGTWAGLNCCFEALAKRARDAGYGDRGKAGLKKAGPNRDWRAVGPDGPHELWKKKKKSEQGSKDEVLPAGEVLREEEARDEEGREGGSGTKRARGVPRAKATPSGGAGRKNGRTPGGRKRAMVHLARQSSGRAARGGLPSLVAVPAYGGAGTHSTVAIGDDPGGLQPADLKELDDLDEFLGSVSSDLEKGAFDGLPMDGERTRLDLDGDENGGQGWGSQPARGSPNRPGAGSEASNLLHGDSANGAPASSGEFPSRGSGGLQFPEPDNLSPGRFGGIDALPVYLPGDLVRTTPVPDPRSMEMYGELSGPAAVGVGRDGARLLPNQWEEFWRAESPGNGGFPAPGLEGRPLYHSVYSGPAVPAADVFLGRARDEAAQQNFSPTHLVAAGSQTLFTDNLVSPGATSYVGQYHGVAPYAPGQTPPSPGGLYSRDPPHAVPFPGAPNSVRSQVHPSQATHLWHPNQGVPPRGDLYPPSAMPPAGGSPQWYHQHQPTPPGHQFLHSAGPGNDWNSVHPSQTGWAEPPVHSPGSGYASPAATVHSHWGASHSSTWQQPEGSGAQPMVVHRGKVPPRAAAPVAASTPSKLTSLINTLLRSNPKPVIPNPGVVSDRHFATGGANFHAAQHPPIHTGHSGSALVRLEQQVDPRGVHSAQFRRRNSFGRDPSARSPGVGGTYWAPQPPHLHPVPAKTALLRPERQIEPSDVHSAQFRRQVSVVRSLSARFRRNASMKRASNPPRGRELEGEEELEAELAALVKILKLEDYATEHPCPRARGIPLGRGRHAAGADGDNDEASDGAEGNERSDDSDTDESEWESDASGDESDGPCGTGPTAGSAVVTSEDKSSRSPDGTHAGAYGSAHVPGERPPVTHRQAPQAAPGTGAWKIGTGATTAPNWDSPPSTSAPELLRSCQAEPKPGVRLSSPGDRNRDHPAASLYKVQTSDVGEVPEARKSLSAAAAADFPADGTMNGTTASADLSGTHHGRWAPAPGGAPKRVYAERGQKRAYGHKRTDSPSSVLPPVAAELFQPGKEIVMQATG</sequence>
<accession>A0A1Y1IVB6</accession>
<feature type="region of interest" description="Disordered" evidence="1">
    <location>
        <begin position="413"/>
        <end position="500"/>
    </location>
</feature>
<feature type="region of interest" description="Disordered" evidence="1">
    <location>
        <begin position="248"/>
        <end position="348"/>
    </location>
</feature>
<dbReference type="AlphaFoldDB" id="A0A1Y1IVB6"/>
<feature type="compositionally biased region" description="Basic and acidic residues" evidence="1">
    <location>
        <begin position="262"/>
        <end position="277"/>
    </location>
</feature>
<feature type="compositionally biased region" description="Acidic residues" evidence="1">
    <location>
        <begin position="1029"/>
        <end position="1046"/>
    </location>
</feature>
<feature type="region of interest" description="Disordered" evidence="1">
    <location>
        <begin position="991"/>
        <end position="1165"/>
    </location>
</feature>
<feature type="region of interest" description="Disordered" evidence="1">
    <location>
        <begin position="1222"/>
        <end position="1241"/>
    </location>
</feature>
<feature type="region of interest" description="Disordered" evidence="1">
    <location>
        <begin position="1183"/>
        <end position="1216"/>
    </location>
</feature>
<feature type="region of interest" description="Disordered" evidence="1">
    <location>
        <begin position="740"/>
        <end position="761"/>
    </location>
</feature>
<dbReference type="Proteomes" id="UP000054558">
    <property type="component" value="Unassembled WGS sequence"/>
</dbReference>
<feature type="region of interest" description="Disordered" evidence="1">
    <location>
        <begin position="642"/>
        <end position="716"/>
    </location>
</feature>
<evidence type="ECO:0000313" key="2">
    <source>
        <dbReference type="EMBL" id="GAQ92198.1"/>
    </source>
</evidence>
<feature type="compositionally biased region" description="Polar residues" evidence="1">
    <location>
        <begin position="670"/>
        <end position="681"/>
    </location>
</feature>
<proteinExistence type="predicted"/>
<protein>
    <submittedName>
        <fullName evidence="2">Uncharacterized protein</fullName>
    </submittedName>
</protein>
<reference evidence="2 3" key="1">
    <citation type="journal article" date="2014" name="Nat. Commun.">
        <title>Klebsormidium flaccidum genome reveals primary factors for plant terrestrial adaptation.</title>
        <authorList>
            <person name="Hori K."/>
            <person name="Maruyama F."/>
            <person name="Fujisawa T."/>
            <person name="Togashi T."/>
            <person name="Yamamoto N."/>
            <person name="Seo M."/>
            <person name="Sato S."/>
            <person name="Yamada T."/>
            <person name="Mori H."/>
            <person name="Tajima N."/>
            <person name="Moriyama T."/>
            <person name="Ikeuchi M."/>
            <person name="Watanabe M."/>
            <person name="Wada H."/>
            <person name="Kobayashi K."/>
            <person name="Saito M."/>
            <person name="Masuda T."/>
            <person name="Sasaki-Sekimoto Y."/>
            <person name="Mashiguchi K."/>
            <person name="Awai K."/>
            <person name="Shimojima M."/>
            <person name="Masuda S."/>
            <person name="Iwai M."/>
            <person name="Nobusawa T."/>
            <person name="Narise T."/>
            <person name="Kondo S."/>
            <person name="Saito H."/>
            <person name="Sato R."/>
            <person name="Murakawa M."/>
            <person name="Ihara Y."/>
            <person name="Oshima-Yamada Y."/>
            <person name="Ohtaka K."/>
            <person name="Satoh M."/>
            <person name="Sonobe K."/>
            <person name="Ishii M."/>
            <person name="Ohtani R."/>
            <person name="Kanamori-Sato M."/>
            <person name="Honoki R."/>
            <person name="Miyazaki D."/>
            <person name="Mochizuki H."/>
            <person name="Umetsu J."/>
            <person name="Higashi K."/>
            <person name="Shibata D."/>
            <person name="Kamiya Y."/>
            <person name="Sato N."/>
            <person name="Nakamura Y."/>
            <person name="Tabata S."/>
            <person name="Ida S."/>
            <person name="Kurokawa K."/>
            <person name="Ohta H."/>
        </authorList>
    </citation>
    <scope>NUCLEOTIDE SEQUENCE [LARGE SCALE GENOMIC DNA]</scope>
    <source>
        <strain evidence="2 3">NIES-2285</strain>
    </source>
</reference>
<dbReference type="EMBL" id="DF237892">
    <property type="protein sequence ID" value="GAQ92198.1"/>
    <property type="molecule type" value="Genomic_DNA"/>
</dbReference>
<feature type="compositionally biased region" description="Basic residues" evidence="1">
    <location>
        <begin position="336"/>
        <end position="348"/>
    </location>
</feature>
<evidence type="ECO:0000256" key="1">
    <source>
        <dbReference type="SAM" id="MobiDB-lite"/>
    </source>
</evidence>
<evidence type="ECO:0000313" key="3">
    <source>
        <dbReference type="Proteomes" id="UP000054558"/>
    </source>
</evidence>
<keyword evidence="3" id="KW-1185">Reference proteome</keyword>
<feature type="compositionally biased region" description="Polar residues" evidence="1">
    <location>
        <begin position="1110"/>
        <end position="1125"/>
    </location>
</feature>
<feature type="compositionally biased region" description="Basic and acidic residues" evidence="1">
    <location>
        <begin position="284"/>
        <end position="311"/>
    </location>
</feature>
<dbReference type="OMA" id="WAHESGP"/>
<name>A0A1Y1IVB6_KLENI</name>